<protein>
    <submittedName>
        <fullName evidence="1">Uncharacterized protein</fullName>
    </submittedName>
</protein>
<feature type="non-terminal residue" evidence="1">
    <location>
        <position position="71"/>
    </location>
</feature>
<sequence>MDCIEESAPKAVPSTTSMTIRPINDWILGWWPACTAILPPRLCPIRTMGVPSGTTRLITVTTSLKDKIDEL</sequence>
<evidence type="ECO:0000313" key="2">
    <source>
        <dbReference type="Proteomes" id="UP000479000"/>
    </source>
</evidence>
<name>A0A6H5GNI9_9HEMI</name>
<dbReference type="EMBL" id="CADCXU010015699">
    <property type="protein sequence ID" value="CAB0004992.1"/>
    <property type="molecule type" value="Genomic_DNA"/>
</dbReference>
<proteinExistence type="predicted"/>
<accession>A0A6H5GNI9</accession>
<feature type="non-terminal residue" evidence="1">
    <location>
        <position position="1"/>
    </location>
</feature>
<reference evidence="1 2" key="1">
    <citation type="submission" date="2020-02" db="EMBL/GenBank/DDBJ databases">
        <authorList>
            <person name="Ferguson B K."/>
        </authorList>
    </citation>
    <scope>NUCLEOTIDE SEQUENCE [LARGE SCALE GENOMIC DNA]</scope>
</reference>
<keyword evidence="2" id="KW-1185">Reference proteome</keyword>
<dbReference type="AlphaFoldDB" id="A0A6H5GNI9"/>
<organism evidence="1 2">
    <name type="scientific">Nesidiocoris tenuis</name>
    <dbReference type="NCBI Taxonomy" id="355587"/>
    <lineage>
        <taxon>Eukaryota</taxon>
        <taxon>Metazoa</taxon>
        <taxon>Ecdysozoa</taxon>
        <taxon>Arthropoda</taxon>
        <taxon>Hexapoda</taxon>
        <taxon>Insecta</taxon>
        <taxon>Pterygota</taxon>
        <taxon>Neoptera</taxon>
        <taxon>Paraneoptera</taxon>
        <taxon>Hemiptera</taxon>
        <taxon>Heteroptera</taxon>
        <taxon>Panheteroptera</taxon>
        <taxon>Cimicomorpha</taxon>
        <taxon>Miridae</taxon>
        <taxon>Dicyphina</taxon>
        <taxon>Nesidiocoris</taxon>
    </lineage>
</organism>
<dbReference type="Proteomes" id="UP000479000">
    <property type="component" value="Unassembled WGS sequence"/>
</dbReference>
<gene>
    <name evidence="1" type="ORF">NTEN_LOCUS10469</name>
</gene>
<evidence type="ECO:0000313" key="1">
    <source>
        <dbReference type="EMBL" id="CAB0004992.1"/>
    </source>
</evidence>